<dbReference type="Pfam" id="PF00702">
    <property type="entry name" value="Hydrolase"/>
    <property type="match status" value="1"/>
</dbReference>
<dbReference type="Gene3D" id="1.10.150.240">
    <property type="entry name" value="Putative phosphatase, domain 2"/>
    <property type="match status" value="1"/>
</dbReference>
<dbReference type="InterPro" id="IPR036412">
    <property type="entry name" value="HAD-like_sf"/>
</dbReference>
<sequence length="229" mass="23474">MSGLPPAALIFDMDGLLVDSEPLWLQVVQAFCRARGFTWTKEHHAGCVGGGLRATLSATGERFGFAVEHERDVAAVVDDFIGSVGGLALKPGAAELLAAAALAGLPTALASSSPHRLIAAVLERFDLRPRFQAVVSGDDVAHPKPAPDIFLRAAAALGVPPARCAVLEDSLAGVTAGRAAGMIVVAVPEGPWEGRGFEALADVCLPSLEHAHRWLGIAAPAAATAAGDP</sequence>
<dbReference type="SFLD" id="SFLDG01129">
    <property type="entry name" value="C1.5:_HAD__Beta-PGM__Phosphata"/>
    <property type="match status" value="1"/>
</dbReference>
<dbReference type="PANTHER" id="PTHR18901">
    <property type="entry name" value="2-DEOXYGLUCOSE-6-PHOSPHATE PHOSPHATASE 2"/>
    <property type="match status" value="1"/>
</dbReference>
<reference evidence="1 2" key="1">
    <citation type="submission" date="2014-02" db="EMBL/GenBank/DDBJ databases">
        <title>The small core and large imbalanced accessory genome model reveals a collaborative survival strategy of Sorangium cellulosum strains in nature.</title>
        <authorList>
            <person name="Han K."/>
            <person name="Peng R."/>
            <person name="Blom J."/>
            <person name="Li Y.-Z."/>
        </authorList>
    </citation>
    <scope>NUCLEOTIDE SEQUENCE [LARGE SCALE GENOMIC DNA]</scope>
    <source>
        <strain evidence="1 2">So0008-312</strain>
    </source>
</reference>
<dbReference type="SFLD" id="SFLDG01135">
    <property type="entry name" value="C1.5.6:_HAD__Beta-PGM__Phospha"/>
    <property type="match status" value="1"/>
</dbReference>
<dbReference type="Gene3D" id="3.40.50.1000">
    <property type="entry name" value="HAD superfamily/HAD-like"/>
    <property type="match status" value="1"/>
</dbReference>
<dbReference type="RefSeq" id="WP_061613448.1">
    <property type="nucleotide sequence ID" value="NZ_JEMA01001265.1"/>
</dbReference>
<dbReference type="PRINTS" id="PR00413">
    <property type="entry name" value="HADHALOGNASE"/>
</dbReference>
<evidence type="ECO:0000313" key="1">
    <source>
        <dbReference type="EMBL" id="KYF60628.1"/>
    </source>
</evidence>
<proteinExistence type="predicted"/>
<dbReference type="InterPro" id="IPR023214">
    <property type="entry name" value="HAD_sf"/>
</dbReference>
<dbReference type="AlphaFoldDB" id="A0A150PZ36"/>
<gene>
    <name evidence="1" type="ORF">BE15_01145</name>
</gene>
<dbReference type="OrthoDB" id="9807630at2"/>
<dbReference type="SFLD" id="SFLDS00003">
    <property type="entry name" value="Haloacid_Dehalogenase"/>
    <property type="match status" value="1"/>
</dbReference>
<dbReference type="Proteomes" id="UP000075260">
    <property type="component" value="Unassembled WGS sequence"/>
</dbReference>
<evidence type="ECO:0000313" key="2">
    <source>
        <dbReference type="Proteomes" id="UP000075260"/>
    </source>
</evidence>
<accession>A0A150PZ36</accession>
<comment type="caution">
    <text evidence="1">The sequence shown here is derived from an EMBL/GenBank/DDBJ whole genome shotgun (WGS) entry which is preliminary data.</text>
</comment>
<dbReference type="PANTHER" id="PTHR18901:SF38">
    <property type="entry name" value="PSEUDOURIDINE-5'-PHOSPHATASE"/>
    <property type="match status" value="1"/>
</dbReference>
<organism evidence="1 2">
    <name type="scientific">Sorangium cellulosum</name>
    <name type="common">Polyangium cellulosum</name>
    <dbReference type="NCBI Taxonomy" id="56"/>
    <lineage>
        <taxon>Bacteria</taxon>
        <taxon>Pseudomonadati</taxon>
        <taxon>Myxococcota</taxon>
        <taxon>Polyangia</taxon>
        <taxon>Polyangiales</taxon>
        <taxon>Polyangiaceae</taxon>
        <taxon>Sorangium</taxon>
    </lineage>
</organism>
<evidence type="ECO:0008006" key="3">
    <source>
        <dbReference type="Google" id="ProtNLM"/>
    </source>
</evidence>
<dbReference type="InterPro" id="IPR023198">
    <property type="entry name" value="PGP-like_dom2"/>
</dbReference>
<dbReference type="EMBL" id="JEMA01001265">
    <property type="protein sequence ID" value="KYF60628.1"/>
    <property type="molecule type" value="Genomic_DNA"/>
</dbReference>
<name>A0A150PZ36_SORCE</name>
<protein>
    <recommendedName>
        <fullName evidence="3">Hydrolase</fullName>
    </recommendedName>
</protein>
<dbReference type="NCBIfam" id="TIGR01509">
    <property type="entry name" value="HAD-SF-IA-v3"/>
    <property type="match status" value="1"/>
</dbReference>
<dbReference type="InterPro" id="IPR006439">
    <property type="entry name" value="HAD-SF_hydro_IA"/>
</dbReference>
<dbReference type="SUPFAM" id="SSF56784">
    <property type="entry name" value="HAD-like"/>
    <property type="match status" value="1"/>
</dbReference>